<name>A0A9W4H6Q6_9ACTN</name>
<feature type="region of interest" description="Disordered" evidence="1">
    <location>
        <begin position="178"/>
        <end position="208"/>
    </location>
</feature>
<organism evidence="2 3">
    <name type="scientific">Actinacidiphila bryophytorum</name>
    <dbReference type="NCBI Taxonomy" id="1436133"/>
    <lineage>
        <taxon>Bacteria</taxon>
        <taxon>Bacillati</taxon>
        <taxon>Actinomycetota</taxon>
        <taxon>Actinomycetes</taxon>
        <taxon>Kitasatosporales</taxon>
        <taxon>Streptomycetaceae</taxon>
        <taxon>Actinacidiphila</taxon>
    </lineage>
</organism>
<evidence type="ECO:0000313" key="3">
    <source>
        <dbReference type="Proteomes" id="UP001153328"/>
    </source>
</evidence>
<dbReference type="AlphaFoldDB" id="A0A9W4H6Q6"/>
<evidence type="ECO:0000313" key="2">
    <source>
        <dbReference type="EMBL" id="CAG7654574.1"/>
    </source>
</evidence>
<protein>
    <submittedName>
        <fullName evidence="2">Baseplate_J domain-containing protein</fullName>
    </submittedName>
</protein>
<proteinExistence type="predicted"/>
<sequence length="845" mass="86716">MSREGRCACEARTGGDQAGCRCRPSAGCPRPVVNPAGLPALSYRLGDFASFRRAMLHPRAGERELAAWQPGAAGDFATQVVDWWAYVAEVLDFYSERIANSSYLRTAELPEHVNRLVSLLGHRPRPAIGATGVLAALAGRPGPVALPAGFAVLSKAVPGIDPQTYELGAAVTFAEPTSVPAPLTGDTAAGDGGPPPGAPPGAAEPPAQGRLLVRGGVLVKGRPSAVAVGDRLLLLPRDWAPKKNSGAAVVTVTALLQERDPHRRVNTRVVLSGTSGVPATAEAAGYRLLRHTSVHHLATMPAGAPVIGKPAGTPGPDQWKLVLDGTARALRAGEPLLVDTPDKGATMLRLDTYEEVVWIANGTAADPPAPPGAGTPPIPLVVARLTVTSDGTDPSAVYGSSNPALTVRSAWSPVGALLDTPVAALAAAPAAVTLAAAPAAAPGRPRPALLEDARGNGAAVVATPESGSSRVALGPVGAAGTGAQAGGTLVPPLRLLWDLFPVSRGATVPAEVVGVGDAGLAEQDFVLQRSPVTYLPGGSRSGEGYSSTVELAVDGVRWTEVPMLYGRGPGERVFVTREDEQGRTHVMTGDGVHGARLRTGAVVTATYRVGAGAAVPPAGSLTQIRTPVDNLVAVRNPVPPGGGCDADPPDRVRVDGPRSVLTFGRAVSGDDYEAVAARAPGVTRAAATWSWDPLQQRALVRVFVGDDDAALASARAALRAAADPNRPLTVLPAVRRAVRLRLGLRLDPAYEADPVLSRLRSALLDPPGGLFAPGVLGLGEVLYRSRIEECCTVPGVLAVHGLRLRTAHGTAGSAGPAGGTRFAPGEGAFFDLAADRLTVKAEEDR</sequence>
<dbReference type="RefSeq" id="WP_205044803.1">
    <property type="nucleotide sequence ID" value="NZ_CAJVAX010000020.1"/>
</dbReference>
<reference evidence="2" key="1">
    <citation type="submission" date="2021-06" db="EMBL/GenBank/DDBJ databases">
        <authorList>
            <person name="Arsene-Ploetze F."/>
        </authorList>
    </citation>
    <scope>NUCLEOTIDE SEQUENCE</scope>
    <source>
        <strain evidence="2">SBRY1</strain>
    </source>
</reference>
<gene>
    <name evidence="2" type="ORF">SBRY_60521</name>
</gene>
<dbReference type="Proteomes" id="UP001153328">
    <property type="component" value="Unassembled WGS sequence"/>
</dbReference>
<dbReference type="EMBL" id="CAJVAX010000020">
    <property type="protein sequence ID" value="CAG7654574.1"/>
    <property type="molecule type" value="Genomic_DNA"/>
</dbReference>
<evidence type="ECO:0000256" key="1">
    <source>
        <dbReference type="SAM" id="MobiDB-lite"/>
    </source>
</evidence>
<comment type="caution">
    <text evidence="2">The sequence shown here is derived from an EMBL/GenBank/DDBJ whole genome shotgun (WGS) entry which is preliminary data.</text>
</comment>
<accession>A0A9W4H6Q6</accession>
<feature type="compositionally biased region" description="Pro residues" evidence="1">
    <location>
        <begin position="193"/>
        <end position="203"/>
    </location>
</feature>
<keyword evidence="3" id="KW-1185">Reference proteome</keyword>